<dbReference type="InterPro" id="IPR001810">
    <property type="entry name" value="F-box_dom"/>
</dbReference>
<comment type="caution">
    <text evidence="2">The sequence shown here is derived from an EMBL/GenBank/DDBJ whole genome shotgun (WGS) entry which is preliminary data.</text>
</comment>
<evidence type="ECO:0000259" key="1">
    <source>
        <dbReference type="PROSITE" id="PS50181"/>
    </source>
</evidence>
<dbReference type="PANTHER" id="PTHR38926">
    <property type="entry name" value="F-BOX DOMAIN CONTAINING PROTEIN, EXPRESSED"/>
    <property type="match status" value="1"/>
</dbReference>
<dbReference type="PROSITE" id="PS50181">
    <property type="entry name" value="FBOX"/>
    <property type="match status" value="1"/>
</dbReference>
<dbReference type="InterPro" id="IPR036047">
    <property type="entry name" value="F-box-like_dom_sf"/>
</dbReference>
<evidence type="ECO:0000313" key="2">
    <source>
        <dbReference type="EMBL" id="KAF7357509.1"/>
    </source>
</evidence>
<dbReference type="SUPFAM" id="SSF81383">
    <property type="entry name" value="F-box domain"/>
    <property type="match status" value="1"/>
</dbReference>
<organism evidence="2 3">
    <name type="scientific">Mycena sanguinolenta</name>
    <dbReference type="NCBI Taxonomy" id="230812"/>
    <lineage>
        <taxon>Eukaryota</taxon>
        <taxon>Fungi</taxon>
        <taxon>Dikarya</taxon>
        <taxon>Basidiomycota</taxon>
        <taxon>Agaricomycotina</taxon>
        <taxon>Agaricomycetes</taxon>
        <taxon>Agaricomycetidae</taxon>
        <taxon>Agaricales</taxon>
        <taxon>Marasmiineae</taxon>
        <taxon>Mycenaceae</taxon>
        <taxon>Mycena</taxon>
    </lineage>
</organism>
<dbReference type="Pfam" id="PF12937">
    <property type="entry name" value="F-box-like"/>
    <property type="match status" value="1"/>
</dbReference>
<dbReference type="Gene3D" id="3.80.10.10">
    <property type="entry name" value="Ribonuclease Inhibitor"/>
    <property type="match status" value="2"/>
</dbReference>
<name>A0A8H6YEI5_9AGAR</name>
<dbReference type="EMBL" id="JACAZH010000010">
    <property type="protein sequence ID" value="KAF7357509.1"/>
    <property type="molecule type" value="Genomic_DNA"/>
</dbReference>
<proteinExistence type="predicted"/>
<dbReference type="AlphaFoldDB" id="A0A8H6YEI5"/>
<reference evidence="2" key="1">
    <citation type="submission" date="2020-05" db="EMBL/GenBank/DDBJ databases">
        <title>Mycena genomes resolve the evolution of fungal bioluminescence.</title>
        <authorList>
            <person name="Tsai I.J."/>
        </authorList>
    </citation>
    <scope>NUCLEOTIDE SEQUENCE</scope>
    <source>
        <strain evidence="2">160909Yilan</strain>
    </source>
</reference>
<dbReference type="OrthoDB" id="10381252at2759"/>
<feature type="domain" description="F-box" evidence="1">
    <location>
        <begin position="66"/>
        <end position="118"/>
    </location>
</feature>
<sequence>MTLTPASVRAALIEQRERTKQRSKTEIKRFIEESDSKITSLQSQISALIELRDSERASVLALHYIASPIHDLPVELLTEIFNFAVEDETYIHDMHRISQVCSDWRRVAHGTSHLWTRTLEIDLCRKTNGADALNTWLARSAQLPVPISLRFRGSSSLNRGIMEEVLKATPRFSYLQLRTTPSTSPWVVKQFAQCKLDGLEELDLRLISMTPHDADLAPINFITVPRLSKLKLINLGARQITVPWDQLTELSLECNSFEVFEAFTQCANLLRAHINLLGRTRLPEAIQHIPVQFSQLHTLSLCLKADLTRLFDCLSTPVLQVLQLTLQEAPWTDTHLTAFQLRAPNITSLEFSFANSLASDNLEAIIRHSPSLTHLKLTQCHHCFKDDFIRALHHNDDVTPLAPCLHHLVIHNNAIDFTADVLANMIVSRWWTDTELAAYEVPPAVARWTCVELRLGLGRQPLAHFADIVKDIPSDILIYSNRRTL</sequence>
<evidence type="ECO:0000313" key="3">
    <source>
        <dbReference type="Proteomes" id="UP000623467"/>
    </source>
</evidence>
<dbReference type="Proteomes" id="UP000623467">
    <property type="component" value="Unassembled WGS sequence"/>
</dbReference>
<accession>A0A8H6YEI5</accession>
<protein>
    <submittedName>
        <fullName evidence="2">F-box domain-containing protein</fullName>
    </submittedName>
</protein>
<keyword evidence="3" id="KW-1185">Reference proteome</keyword>
<gene>
    <name evidence="2" type="ORF">MSAN_01347200</name>
</gene>
<dbReference type="InterPro" id="IPR032675">
    <property type="entry name" value="LRR_dom_sf"/>
</dbReference>
<dbReference type="PANTHER" id="PTHR38926:SF5">
    <property type="entry name" value="F-BOX AND LEUCINE-RICH REPEAT PROTEIN 6"/>
    <property type="match status" value="1"/>
</dbReference>
<dbReference type="SUPFAM" id="SSF52047">
    <property type="entry name" value="RNI-like"/>
    <property type="match status" value="1"/>
</dbReference>